<evidence type="ECO:0000313" key="1">
    <source>
        <dbReference type="EMBL" id="TGN75304.1"/>
    </source>
</evidence>
<dbReference type="GeneID" id="91534134"/>
<evidence type="ECO:0000313" key="2">
    <source>
        <dbReference type="Proteomes" id="UP000298513"/>
    </source>
</evidence>
<keyword evidence="2" id="KW-1185">Reference proteome</keyword>
<dbReference type="AlphaFoldDB" id="A0A4Z1D0S7"/>
<evidence type="ECO:0008006" key="3">
    <source>
        <dbReference type="Google" id="ProtNLM"/>
    </source>
</evidence>
<dbReference type="EMBL" id="SRRU01000013">
    <property type="protein sequence ID" value="TGN75304.1"/>
    <property type="molecule type" value="Genomic_DNA"/>
</dbReference>
<proteinExistence type="predicted"/>
<sequence>MKRGFRGLVTVAVVLTGGGCAADALPARPAAARVAPSERACPHRTFRWGKVVKREVLAGVSDARRFDVRHGAIVHATFEAAPVRSLHAGVTPAEGTLGQRAAVAALEKKTGVELADAGTDFRLGAGGVQEVSFKKSTGVLFYAVGVTTYEASFAYYCARADAAPTRGTVATWSPVTYGDLVKCGIGEKLEPASIEAERLVCR</sequence>
<protein>
    <recommendedName>
        <fullName evidence="3">Lipoprotein</fullName>
    </recommendedName>
</protein>
<dbReference type="RefSeq" id="WP_135794210.1">
    <property type="nucleotide sequence ID" value="NZ_BNBQ01000013.1"/>
</dbReference>
<accession>A0A4Z1D0S7</accession>
<organism evidence="1 2">
    <name type="scientific">Streptomyces griseoluteus</name>
    <dbReference type="NCBI Taxonomy" id="29306"/>
    <lineage>
        <taxon>Bacteria</taxon>
        <taxon>Bacillati</taxon>
        <taxon>Actinomycetota</taxon>
        <taxon>Actinomycetes</taxon>
        <taxon>Kitasatosporales</taxon>
        <taxon>Streptomycetaceae</taxon>
        <taxon>Streptomyces</taxon>
    </lineage>
</organism>
<comment type="caution">
    <text evidence="1">The sequence shown here is derived from an EMBL/GenBank/DDBJ whole genome shotgun (WGS) entry which is preliminary data.</text>
</comment>
<dbReference type="Proteomes" id="UP000298513">
    <property type="component" value="Unassembled WGS sequence"/>
</dbReference>
<reference evidence="1 2" key="1">
    <citation type="submission" date="2019-04" db="EMBL/GenBank/DDBJ databases">
        <title>Streptomyces sp. nov. Bv016 isolated from bark of Buahinia variegata.</title>
        <authorList>
            <person name="Kanchanasin P."/>
            <person name="Tanasupawat S."/>
            <person name="Yuki M."/>
            <person name="Kudo T."/>
        </authorList>
    </citation>
    <scope>NUCLEOTIDE SEQUENCE [LARGE SCALE GENOMIC DNA]</scope>
    <source>
        <strain evidence="1 2">JCM 4765</strain>
    </source>
</reference>
<name>A0A4Z1D0S7_STRGP</name>
<dbReference type="PROSITE" id="PS51257">
    <property type="entry name" value="PROKAR_LIPOPROTEIN"/>
    <property type="match status" value="1"/>
</dbReference>
<gene>
    <name evidence="1" type="ORF">E5082_28960</name>
</gene>